<keyword evidence="2" id="KW-0547">Nucleotide-binding</keyword>
<dbReference type="InterPro" id="IPR003439">
    <property type="entry name" value="ABC_transporter-like_ATP-bd"/>
</dbReference>
<keyword evidence="3" id="KW-0067">ATP-binding</keyword>
<dbReference type="Gene3D" id="3.40.50.300">
    <property type="entry name" value="P-loop containing nucleotide triphosphate hydrolases"/>
    <property type="match status" value="2"/>
</dbReference>
<protein>
    <submittedName>
        <fullName evidence="6">ABC transporter</fullName>
    </submittedName>
</protein>
<evidence type="ECO:0000259" key="5">
    <source>
        <dbReference type="PROSITE" id="PS50893"/>
    </source>
</evidence>
<dbReference type="PROSITE" id="PS50893">
    <property type="entry name" value="ABC_TRANSPORTER_2"/>
    <property type="match status" value="2"/>
</dbReference>
<dbReference type="EMBL" id="QEOP01000003">
    <property type="protein sequence ID" value="PVZ93575.1"/>
    <property type="molecule type" value="Genomic_DNA"/>
</dbReference>
<dbReference type="SUPFAM" id="SSF52540">
    <property type="entry name" value="P-loop containing nucleoside triphosphate hydrolases"/>
    <property type="match status" value="2"/>
</dbReference>
<evidence type="ECO:0000313" key="7">
    <source>
        <dbReference type="Proteomes" id="UP000244893"/>
    </source>
</evidence>
<feature type="domain" description="ABC transporter" evidence="5">
    <location>
        <begin position="8"/>
        <end position="239"/>
    </location>
</feature>
<evidence type="ECO:0000256" key="1">
    <source>
        <dbReference type="ARBA" id="ARBA00022737"/>
    </source>
</evidence>
<organism evidence="6 7">
    <name type="scientific">Amnibacterium flavum</name>
    <dbReference type="NCBI Taxonomy" id="2173173"/>
    <lineage>
        <taxon>Bacteria</taxon>
        <taxon>Bacillati</taxon>
        <taxon>Actinomycetota</taxon>
        <taxon>Actinomycetes</taxon>
        <taxon>Micrococcales</taxon>
        <taxon>Microbacteriaceae</taxon>
        <taxon>Amnibacterium</taxon>
    </lineage>
</organism>
<evidence type="ECO:0000256" key="2">
    <source>
        <dbReference type="ARBA" id="ARBA00022741"/>
    </source>
</evidence>
<name>A0A2V1HM90_9MICO</name>
<dbReference type="InterPro" id="IPR027417">
    <property type="entry name" value="P-loop_NTPase"/>
</dbReference>
<comment type="caution">
    <text evidence="6">The sequence shown here is derived from an EMBL/GenBank/DDBJ whole genome shotgun (WGS) entry which is preliminary data.</text>
</comment>
<reference evidence="6 7" key="1">
    <citation type="submission" date="2018-05" db="EMBL/GenBank/DDBJ databases">
        <title>Amnibacterium sp. M8JJ-5, whole genome shotgun sequence.</title>
        <authorList>
            <person name="Tuo L."/>
        </authorList>
    </citation>
    <scope>NUCLEOTIDE SEQUENCE [LARGE SCALE GENOMIC DNA]</scope>
    <source>
        <strain evidence="6 7">M8JJ-5</strain>
    </source>
</reference>
<dbReference type="PANTHER" id="PTHR19211:SF6">
    <property type="entry name" value="BLL7188 PROTEIN"/>
    <property type="match status" value="1"/>
</dbReference>
<dbReference type="RefSeq" id="WP_116757560.1">
    <property type="nucleotide sequence ID" value="NZ_JBHUEX010000001.1"/>
</dbReference>
<feature type="coiled-coil region" evidence="4">
    <location>
        <begin position="235"/>
        <end position="262"/>
    </location>
</feature>
<gene>
    <name evidence="6" type="ORF">DDQ50_14785</name>
</gene>
<dbReference type="SMART" id="SM00382">
    <property type="entry name" value="AAA"/>
    <property type="match status" value="2"/>
</dbReference>
<feature type="domain" description="ABC transporter" evidence="5">
    <location>
        <begin position="330"/>
        <end position="548"/>
    </location>
</feature>
<dbReference type="Proteomes" id="UP000244893">
    <property type="component" value="Unassembled WGS sequence"/>
</dbReference>
<dbReference type="AlphaFoldDB" id="A0A2V1HM90"/>
<dbReference type="FunFam" id="3.40.50.300:FF:001320">
    <property type="entry name" value="Heme ABC transporter ATP-binding protein"/>
    <property type="match status" value="1"/>
</dbReference>
<sequence length="548" mass="58482">MPSSSPSIVLDRVGLVWPDGSTALHDISGAFGRVRTGLIGRNGSGKSTLLRVIAGELAPTSGSVSVTGEVGLLRQSLPLDDATVADVLGVGAQLAALDAISAGDVAQERFDTVGDDWDIEERAAAALDGIGLPAESLRRPIASVSGGEAILVGLAGLRLAAPAVALLDEPTNNLDRDARRRLHALVREWRGALIVVSHDHELLELLDETAELRDGSLRLFGGTVSRFDEHLAVEQQAAERTLRSAEQRLRLEKRQAAEAQIKLARRARTGKAMQESGSLPKISVNARKSAAQESAGRLRAEMEDKVAAASAGVREAEELIREDRTIAIDLPDPEVSSRRRILDLIGPEGTLLVQGPERIALTGANGSGKTTLLDTIAGTAAPGRVSPIDIVRHTDRIGYLPQRIRLDGGARVLDLVAATSPEVPPGELRSRLARFLFRGGDAERRASTLSGGQRFRVTLAALLLADPPAQLLILDEPTNSLDRDSVDQLVHALASYRGAMIVVSHDDHFLSRLGLDRHFELDRDGIRQAGLARFGSEPDDGRARADDA</sequence>
<keyword evidence="7" id="KW-1185">Reference proteome</keyword>
<dbReference type="InterPro" id="IPR050611">
    <property type="entry name" value="ABCF"/>
</dbReference>
<evidence type="ECO:0000313" key="6">
    <source>
        <dbReference type="EMBL" id="PVZ93575.1"/>
    </source>
</evidence>
<accession>A0A2V1HM90</accession>
<dbReference type="GO" id="GO:0005524">
    <property type="term" value="F:ATP binding"/>
    <property type="evidence" value="ECO:0007669"/>
    <property type="project" value="UniProtKB-KW"/>
</dbReference>
<proteinExistence type="predicted"/>
<dbReference type="OrthoDB" id="3239744at2"/>
<evidence type="ECO:0000256" key="3">
    <source>
        <dbReference type="ARBA" id="ARBA00022840"/>
    </source>
</evidence>
<keyword evidence="1" id="KW-0677">Repeat</keyword>
<dbReference type="InterPro" id="IPR003593">
    <property type="entry name" value="AAA+_ATPase"/>
</dbReference>
<evidence type="ECO:0000256" key="4">
    <source>
        <dbReference type="SAM" id="Coils"/>
    </source>
</evidence>
<dbReference type="Pfam" id="PF00005">
    <property type="entry name" value="ABC_tran"/>
    <property type="match status" value="2"/>
</dbReference>
<dbReference type="GO" id="GO:0016887">
    <property type="term" value="F:ATP hydrolysis activity"/>
    <property type="evidence" value="ECO:0007669"/>
    <property type="project" value="InterPro"/>
</dbReference>
<keyword evidence="4" id="KW-0175">Coiled coil</keyword>
<dbReference type="PANTHER" id="PTHR19211">
    <property type="entry name" value="ATP-BINDING TRANSPORT PROTEIN-RELATED"/>
    <property type="match status" value="1"/>
</dbReference>